<proteinExistence type="predicted"/>
<dbReference type="EMBL" id="BARU01030223">
    <property type="protein sequence ID" value="GAH75379.1"/>
    <property type="molecule type" value="Genomic_DNA"/>
</dbReference>
<keyword evidence="1" id="KW-0812">Transmembrane</keyword>
<keyword evidence="1" id="KW-1133">Transmembrane helix</keyword>
<evidence type="ECO:0000313" key="2">
    <source>
        <dbReference type="EMBL" id="GAH75379.1"/>
    </source>
</evidence>
<feature type="transmembrane region" description="Helical" evidence="1">
    <location>
        <begin position="12"/>
        <end position="30"/>
    </location>
</feature>
<sequence length="44" mass="4426">MTSVQVQRAAGIGQVILAATILVVQIVGLIRGRTAGSHVGPEAS</sequence>
<protein>
    <submittedName>
        <fullName evidence="2">Uncharacterized protein</fullName>
    </submittedName>
</protein>
<comment type="caution">
    <text evidence="2">The sequence shown here is derived from an EMBL/GenBank/DDBJ whole genome shotgun (WGS) entry which is preliminary data.</text>
</comment>
<dbReference type="AlphaFoldDB" id="X1JAH6"/>
<organism evidence="2">
    <name type="scientific">marine sediment metagenome</name>
    <dbReference type="NCBI Taxonomy" id="412755"/>
    <lineage>
        <taxon>unclassified sequences</taxon>
        <taxon>metagenomes</taxon>
        <taxon>ecological metagenomes</taxon>
    </lineage>
</organism>
<keyword evidence="1" id="KW-0472">Membrane</keyword>
<gene>
    <name evidence="2" type="ORF">S03H2_47996</name>
</gene>
<name>X1JAH6_9ZZZZ</name>
<evidence type="ECO:0000256" key="1">
    <source>
        <dbReference type="SAM" id="Phobius"/>
    </source>
</evidence>
<reference evidence="2" key="1">
    <citation type="journal article" date="2014" name="Front. Microbiol.">
        <title>High frequency of phylogenetically diverse reductive dehalogenase-homologous genes in deep subseafloor sedimentary metagenomes.</title>
        <authorList>
            <person name="Kawai M."/>
            <person name="Futagami T."/>
            <person name="Toyoda A."/>
            <person name="Takaki Y."/>
            <person name="Nishi S."/>
            <person name="Hori S."/>
            <person name="Arai W."/>
            <person name="Tsubouchi T."/>
            <person name="Morono Y."/>
            <person name="Uchiyama I."/>
            <person name="Ito T."/>
            <person name="Fujiyama A."/>
            <person name="Inagaki F."/>
            <person name="Takami H."/>
        </authorList>
    </citation>
    <scope>NUCLEOTIDE SEQUENCE</scope>
    <source>
        <strain evidence="2">Expedition CK06-06</strain>
    </source>
</reference>
<accession>X1JAH6</accession>